<dbReference type="Pfam" id="PF09739">
    <property type="entry name" value="MCM_bind"/>
    <property type="match status" value="1"/>
</dbReference>
<accession>A0A7J6NEN5</accession>
<gene>
    <name evidence="6" type="ORF">FOZ60_010673</name>
</gene>
<feature type="region of interest" description="Disordered" evidence="4">
    <location>
        <begin position="2217"/>
        <end position="2248"/>
    </location>
</feature>
<dbReference type="PANTHER" id="PTHR13489:SF0">
    <property type="entry name" value="MINI-CHROMOSOME MAINTENANCE COMPLEX-BINDING PROTEIN"/>
    <property type="match status" value="1"/>
</dbReference>
<dbReference type="InterPro" id="IPR035979">
    <property type="entry name" value="RBD_domain_sf"/>
</dbReference>
<protein>
    <recommendedName>
        <fullName evidence="5">Mei2-like C-terminal RNA recognition motif domain-containing protein</fullName>
    </recommendedName>
</protein>
<feature type="compositionally biased region" description="Low complexity" evidence="4">
    <location>
        <begin position="1128"/>
        <end position="1141"/>
    </location>
</feature>
<organism evidence="6 7">
    <name type="scientific">Perkinsus olseni</name>
    <name type="common">Perkinsus atlanticus</name>
    <dbReference type="NCBI Taxonomy" id="32597"/>
    <lineage>
        <taxon>Eukaryota</taxon>
        <taxon>Sar</taxon>
        <taxon>Alveolata</taxon>
        <taxon>Perkinsozoa</taxon>
        <taxon>Perkinsea</taxon>
        <taxon>Perkinsida</taxon>
        <taxon>Perkinsidae</taxon>
        <taxon>Perkinsus</taxon>
    </lineage>
</organism>
<feature type="region of interest" description="Disordered" evidence="4">
    <location>
        <begin position="716"/>
        <end position="745"/>
    </location>
</feature>
<dbReference type="GO" id="GO:0003676">
    <property type="term" value="F:nucleic acid binding"/>
    <property type="evidence" value="ECO:0007669"/>
    <property type="project" value="InterPro"/>
</dbReference>
<dbReference type="GO" id="GO:0003682">
    <property type="term" value="F:chromatin binding"/>
    <property type="evidence" value="ECO:0007669"/>
    <property type="project" value="TreeGrafter"/>
</dbReference>
<evidence type="ECO:0000259" key="5">
    <source>
        <dbReference type="Pfam" id="PF04059"/>
    </source>
</evidence>
<dbReference type="Proteomes" id="UP000541610">
    <property type="component" value="Unassembled WGS sequence"/>
</dbReference>
<comment type="caution">
    <text evidence="6">The sequence shown here is derived from an EMBL/GenBank/DDBJ whole genome shotgun (WGS) entry which is preliminary data.</text>
</comment>
<feature type="domain" description="Mei2-like C-terminal RNA recognition motif" evidence="5">
    <location>
        <begin position="261"/>
        <end position="352"/>
    </location>
</feature>
<evidence type="ECO:0000313" key="7">
    <source>
        <dbReference type="Proteomes" id="UP000541610"/>
    </source>
</evidence>
<feature type="coiled-coil region" evidence="3">
    <location>
        <begin position="2347"/>
        <end position="2378"/>
    </location>
</feature>
<keyword evidence="2" id="KW-0539">Nucleus</keyword>
<dbReference type="PANTHER" id="PTHR13489">
    <property type="entry name" value="MINI-CHROMOSOME MAINTENANCE COMPLEX-BINDING PROTEIN"/>
    <property type="match status" value="1"/>
</dbReference>
<dbReference type="SUPFAM" id="SSF54928">
    <property type="entry name" value="RNA-binding domain, RBD"/>
    <property type="match status" value="1"/>
</dbReference>
<feature type="region of interest" description="Disordered" evidence="4">
    <location>
        <begin position="170"/>
        <end position="192"/>
    </location>
</feature>
<name>A0A7J6NEN5_PEROL</name>
<evidence type="ECO:0000256" key="4">
    <source>
        <dbReference type="SAM" id="MobiDB-lite"/>
    </source>
</evidence>
<proteinExistence type="predicted"/>
<feature type="region of interest" description="Disordered" evidence="4">
    <location>
        <begin position="1128"/>
        <end position="1150"/>
    </location>
</feature>
<dbReference type="Pfam" id="PF04059">
    <property type="entry name" value="RRM_2"/>
    <property type="match status" value="1"/>
</dbReference>
<dbReference type="InterPro" id="IPR007201">
    <property type="entry name" value="Mei2-like_Rrm_C"/>
</dbReference>
<feature type="region of interest" description="Disordered" evidence="4">
    <location>
        <begin position="1285"/>
        <end position="1343"/>
    </location>
</feature>
<comment type="subcellular location">
    <subcellularLocation>
        <location evidence="1">Nucleus</location>
    </subcellularLocation>
</comment>
<dbReference type="GO" id="GO:0005634">
    <property type="term" value="C:nucleus"/>
    <property type="evidence" value="ECO:0007669"/>
    <property type="project" value="UniProtKB-SubCell"/>
</dbReference>
<dbReference type="GO" id="GO:0006261">
    <property type="term" value="P:DNA-templated DNA replication"/>
    <property type="evidence" value="ECO:0007669"/>
    <property type="project" value="TreeGrafter"/>
</dbReference>
<feature type="compositionally biased region" description="Basic and acidic residues" evidence="4">
    <location>
        <begin position="1328"/>
        <end position="1343"/>
    </location>
</feature>
<dbReference type="EMBL" id="JABANP010000439">
    <property type="protein sequence ID" value="KAF4682352.1"/>
    <property type="molecule type" value="Genomic_DNA"/>
</dbReference>
<sequence length="2385" mass="263043">MILVVGYDGLVVLSGGGSCRMGDWPVAGWAGAGAHVQWLRGVHEVLSIGGLAVTIKAGGADLSHARLRPLPDQALLLGDSSYLLESDQMAQRAAIDVMRVHFVCRPTNGSTWKRALERLDDCAYAHGSAQSRFVSLAGEGHDESEWSDIRPRDVTENFLRLVTLATGGLASSEGSGANHQAPPATNGAFLSSEPVPRCPASQRLTTEGISGDLLGRESGVNSKSPREVATVAPAGCHRTLTIGMRPQVVDLDDLLNLREDRTTLMIKRVPRKYSLALLREEIASFPGLNDSYDLLYLPADASKDANRGYAFINLKSVSHVYLFTSMLQNHEWRHYNAPRRTCQLCFAHIQGHPLYMLQQRRRHLDAAPELNLLPVSPQEVWGVGDYQMPNEGDSVLRWEIIFYSSVAAPVCRNCISCSRQVLLIMRFSRHSENLAVTMSTLLKRPYDVLDETMEGKERRVGMQSVASLLDSLDWDEVPSLNAMSEEECRGALGSVVKFRCMVQDEMWYERRLLDVTGHAGYVMHSERLPKACVEMRSAALGCKQRNGSGWLFFVILAVPAGDKGQGWQCSVWDVVVKGKALPRGRSLFVDGHCTISRPVGDNRASSRQPVVKLDGRYREEQPREDADRQVFRCVRVPGETSWATEQQATWEVCRGVDAVSKVEAGGTRERMTCGKDWGKREAVVKVYDVKEMDRDAMRLHEVVEIVGILDSVGAAESAPWESGGGGPLAPIREQEHDEGLELSAGDGGGGLKEGMLCRIQALRFRSANDWNPAMPLNEAMSKELVTERVRGELIDHLSRCLCGDRLAAEYLLLHMVSRHVSGLGTGLAQDSGLIVGHWPLNISGFSKSVDGGSRGSGVRDVTACVGSLLPRVMEMEVSVGKLNSERWIPTKNYDTDELDSGLLQIARRTYLILDETLLDTGRANVANLRALQLLIRDQKICVQFGPSQIELPTEVNTLTLSASQSAIRIGSDSALTFFCCDAVLVGYLAYSDSLGALRAYLAIISSSSTQIDLSTAMGDEIIPNSWQQASEFPSKTAFKEYLVSLAKGSEHADDDGDEIMMDSEGGTVLESAFDDCDAALTRSILTDSRLIAQSNQLQVVSDMFRTCPISAEPVKPGGVLASAIEASTSSCRSDSESSTTDSESRAERGMSVVLGNKVLGELPAHATTVRGHTADTGQPVAVPLRLGGFEETDKSPRNGVLELQNEELRQNGGIRIRAEPEQLFALAKGNDPFKGRGRMPSNKLVKAEIAKIVKCNGEKAKARFFGKSLGQWVCTCGWHEVPNVSESLRRPEQVPKPAESQSSVPSKPAEALEIPTRSNQTEPANSGRDSRERIPRSDHTRPTTDLLCCDRDLGKYGLSLPSLRAVGIGWARAVPGTRGHLPLHVYVSLDGYCITCKSRDLSFHKKGAVKIIHDIPWIYGAQAAQIKCSSCGGFFMSNNPAYIRSLPPEQQLACPYVSTPKSTSGIDRRVLRLLREGGTGHAVARYVQGEMRRHYVDCKLRYESAQRSLLSFTSDKPVKPYPEYPEFYEPSPASLLRFFIFETEDGAREMKRELRAITATLSLSIDHQRKIIQHMGRRGELGAQTLMICTETGAVANCVVVPSTASKHSARALEEVISRCDQKPKYIYKDCNCCPGVERSREDGGLTHTVTTSGQIVKLDSCHFLMRLSKALPRDHPRRAKAIRDLAAATFSTHPGDLAALKDARRKCGKDPHAAVTKEEKKYLRRCIPPPLLLERRIMQVVRLHQEIDERQVARSYLLGEGSEKAEDRGVCPSDPSYRLINGSFLESLRLQTIHIRNNCLSDEPDFDPGPYLIKALTNYNNSGTFLRTFLSTRGSSRCESSHSSLSRWYYGKLGSSRRLHQARLWWWVTTYNRRKLSMAGKEMGTGNFSSREYEILRLLGVSLGFGDWTICSDSGPLPEFGWDYYDAEVGPLLNQSRSDIDDITEEELQELASLEQTSSEGAEDDMELNVLLGGGNFDDVAELEETQNSHASATSAELLRAAEATVPAEAPALGEAYVPAAPVEASVPAEAQPNTARDDVLSQSPVRVKRKRPVTRLRMMSGSPAFVAPSCEYNDVMKAAFSKLWLSLGQRRIIDASELLMKKYNALVDGSHWILSSLADSAFPAGASVRNKERELGENQPPLELLPVTLTAVKEYLKARGDERAAPFRAGSLDEVSRAETSNLRAALDASDDAFWKTTRLSEEKEVRVEDIVRLPPSCEAKPPPLPESSAARKKRERDELKEEETRAKKAARLAKKAAWTDADGKVSDTKKLDDLLQGRQERALATLKSLGLQRERRKPGDPQICAVCGQFRGKAHKGPNNQIHHIIGRKGRGGGRIWCPYVDPISELEADMADRREKLKARNNRYYQRRKQLEGSLKKADGR</sequence>
<dbReference type="InterPro" id="IPR019140">
    <property type="entry name" value="MCM_complex-bd"/>
</dbReference>
<evidence type="ECO:0000256" key="3">
    <source>
        <dbReference type="SAM" id="Coils"/>
    </source>
</evidence>
<evidence type="ECO:0000256" key="2">
    <source>
        <dbReference type="ARBA" id="ARBA00023242"/>
    </source>
</evidence>
<evidence type="ECO:0000313" key="6">
    <source>
        <dbReference type="EMBL" id="KAF4682352.1"/>
    </source>
</evidence>
<feature type="compositionally biased region" description="Basic and acidic residues" evidence="4">
    <location>
        <begin position="2238"/>
        <end position="2248"/>
    </location>
</feature>
<keyword evidence="3" id="KW-0175">Coiled coil</keyword>
<evidence type="ECO:0000256" key="1">
    <source>
        <dbReference type="ARBA" id="ARBA00004123"/>
    </source>
</evidence>
<reference evidence="6 7" key="1">
    <citation type="submission" date="2020-04" db="EMBL/GenBank/DDBJ databases">
        <title>Perkinsus olseni comparative genomics.</title>
        <authorList>
            <person name="Bogema D.R."/>
        </authorList>
    </citation>
    <scope>NUCLEOTIDE SEQUENCE [LARGE SCALE GENOMIC DNA]</scope>
    <source>
        <strain evidence="6">00978-12</strain>
    </source>
</reference>
<dbReference type="OrthoDB" id="409247at2759"/>